<dbReference type="InterPro" id="IPR056647">
    <property type="entry name" value="DUF7745"/>
</dbReference>
<feature type="coiled-coil region" evidence="1">
    <location>
        <begin position="293"/>
        <end position="388"/>
    </location>
</feature>
<gene>
    <name evidence="3" type="ORF">Gotri_007465</name>
</gene>
<comment type="caution">
    <text evidence="3">The sequence shown here is derived from an EMBL/GenBank/DDBJ whole genome shotgun (WGS) entry which is preliminary data.</text>
</comment>
<evidence type="ECO:0000259" key="2">
    <source>
        <dbReference type="Pfam" id="PF24924"/>
    </source>
</evidence>
<evidence type="ECO:0000313" key="4">
    <source>
        <dbReference type="Proteomes" id="UP000593568"/>
    </source>
</evidence>
<dbReference type="Proteomes" id="UP000593568">
    <property type="component" value="Unassembled WGS sequence"/>
</dbReference>
<dbReference type="EMBL" id="JABEZW010000008">
    <property type="protein sequence ID" value="MBA0772021.1"/>
    <property type="molecule type" value="Genomic_DNA"/>
</dbReference>
<dbReference type="Pfam" id="PF24924">
    <property type="entry name" value="DUF7745"/>
    <property type="match status" value="1"/>
</dbReference>
<protein>
    <recommendedName>
        <fullName evidence="2">DUF7745 domain-containing protein</fullName>
    </recommendedName>
</protein>
<dbReference type="PANTHER" id="PTHR48200:SF1">
    <property type="entry name" value="AMINOTRANSFERASE-LIKE PLANT MOBILE DOMAIN-CONTAINING PROTEIN"/>
    <property type="match status" value="1"/>
</dbReference>
<dbReference type="PANTHER" id="PTHR48200">
    <property type="entry name" value="PROTEIN, PUTATIVE-RELATED"/>
    <property type="match status" value="1"/>
</dbReference>
<evidence type="ECO:0000313" key="3">
    <source>
        <dbReference type="EMBL" id="MBA0772021.1"/>
    </source>
</evidence>
<reference evidence="3 4" key="1">
    <citation type="journal article" date="2019" name="Genome Biol. Evol.">
        <title>Insights into the evolution of the New World diploid cottons (Gossypium, subgenus Houzingenia) based on genome sequencing.</title>
        <authorList>
            <person name="Grover C.E."/>
            <person name="Arick M.A. 2nd"/>
            <person name="Thrash A."/>
            <person name="Conover J.L."/>
            <person name="Sanders W.S."/>
            <person name="Peterson D.G."/>
            <person name="Frelichowski J.E."/>
            <person name="Scheffler J.A."/>
            <person name="Scheffler B.E."/>
            <person name="Wendel J.F."/>
        </authorList>
    </citation>
    <scope>NUCLEOTIDE SEQUENCE [LARGE SCALE GENOMIC DNA]</scope>
    <source>
        <strain evidence="3">8</strain>
        <tissue evidence="3">Leaf</tissue>
    </source>
</reference>
<accession>A0A7J9EGN2</accession>
<organism evidence="3 4">
    <name type="scientific">Gossypium trilobum</name>
    <dbReference type="NCBI Taxonomy" id="34281"/>
    <lineage>
        <taxon>Eukaryota</taxon>
        <taxon>Viridiplantae</taxon>
        <taxon>Streptophyta</taxon>
        <taxon>Embryophyta</taxon>
        <taxon>Tracheophyta</taxon>
        <taxon>Spermatophyta</taxon>
        <taxon>Magnoliopsida</taxon>
        <taxon>eudicotyledons</taxon>
        <taxon>Gunneridae</taxon>
        <taxon>Pentapetalae</taxon>
        <taxon>rosids</taxon>
        <taxon>malvids</taxon>
        <taxon>Malvales</taxon>
        <taxon>Malvaceae</taxon>
        <taxon>Malvoideae</taxon>
        <taxon>Gossypium</taxon>
    </lineage>
</organism>
<keyword evidence="4" id="KW-1185">Reference proteome</keyword>
<keyword evidence="1" id="KW-0175">Coiled coil</keyword>
<sequence>MENKFLDKMEDNVVVRAWSEKMQLEKGDSLTKGYTSKLWDFTRINVTQNNLQELKEVWVQWDDEVKQLFYSNYGDLLYLLDIKVDKHLFRALAKFWNSAYSFFTFGKVDLVPTVEEYIALLCFPRIQVDKAYFRAVNVPTFVKKLMNITGMSEQWVTVTGEGRFIGCAQLLLAWFHSHFWKVDKVSYQVFSENYSPLKELAATTRHDNITEERWIAILQNLQMKMLSGKPLGWSPMRFYTDVETLTGSVYLEFGELLDTAPLLILRILKEKFRARKEDRIVGGGTTALEIRLIREEKIKADRWERIFQEAQTRNEGLEKSLSESRNEKGELKARVAELGKSLHQYQNRNSAMELRASLGKIEEMKRRVEELEMSLQNCEMQIEFLEASEER</sequence>
<feature type="domain" description="DUF7745" evidence="2">
    <location>
        <begin position="62"/>
        <end position="151"/>
    </location>
</feature>
<proteinExistence type="predicted"/>
<dbReference type="AlphaFoldDB" id="A0A7J9EGN2"/>
<evidence type="ECO:0000256" key="1">
    <source>
        <dbReference type="SAM" id="Coils"/>
    </source>
</evidence>
<name>A0A7J9EGN2_9ROSI</name>